<proteinExistence type="predicted"/>
<sequence>MAIPGIFPDLSEKVSQSPLALYDSKHHLEIASSLKDNFKNRFKVFNEIAIVAQFVRRRRCDRNGSDCVSK</sequence>
<keyword evidence="2" id="KW-1185">Reference proteome</keyword>
<reference evidence="1" key="1">
    <citation type="submission" date="2022-03" db="EMBL/GenBank/DDBJ databases">
        <authorList>
            <person name="Sayadi A."/>
        </authorList>
    </citation>
    <scope>NUCLEOTIDE SEQUENCE</scope>
</reference>
<organism evidence="1 2">
    <name type="scientific">Acanthoscelides obtectus</name>
    <name type="common">Bean weevil</name>
    <name type="synonym">Bruchus obtectus</name>
    <dbReference type="NCBI Taxonomy" id="200917"/>
    <lineage>
        <taxon>Eukaryota</taxon>
        <taxon>Metazoa</taxon>
        <taxon>Ecdysozoa</taxon>
        <taxon>Arthropoda</taxon>
        <taxon>Hexapoda</taxon>
        <taxon>Insecta</taxon>
        <taxon>Pterygota</taxon>
        <taxon>Neoptera</taxon>
        <taxon>Endopterygota</taxon>
        <taxon>Coleoptera</taxon>
        <taxon>Polyphaga</taxon>
        <taxon>Cucujiformia</taxon>
        <taxon>Chrysomeloidea</taxon>
        <taxon>Chrysomelidae</taxon>
        <taxon>Bruchinae</taxon>
        <taxon>Bruchini</taxon>
        <taxon>Acanthoscelides</taxon>
    </lineage>
</organism>
<dbReference type="OrthoDB" id="6743767at2759"/>
<protein>
    <submittedName>
        <fullName evidence="1">Uncharacterized protein</fullName>
    </submittedName>
</protein>
<evidence type="ECO:0000313" key="2">
    <source>
        <dbReference type="Proteomes" id="UP001152888"/>
    </source>
</evidence>
<gene>
    <name evidence="1" type="ORF">ACAOBT_LOCUS30622</name>
</gene>
<evidence type="ECO:0000313" key="1">
    <source>
        <dbReference type="EMBL" id="CAH2009099.1"/>
    </source>
</evidence>
<comment type="caution">
    <text evidence="1">The sequence shown here is derived from an EMBL/GenBank/DDBJ whole genome shotgun (WGS) entry which is preliminary data.</text>
</comment>
<dbReference type="EMBL" id="CAKOFQ010007855">
    <property type="protein sequence ID" value="CAH2009099.1"/>
    <property type="molecule type" value="Genomic_DNA"/>
</dbReference>
<accession>A0A9P0M856</accession>
<dbReference type="Proteomes" id="UP001152888">
    <property type="component" value="Unassembled WGS sequence"/>
</dbReference>
<dbReference type="AlphaFoldDB" id="A0A9P0M856"/>
<name>A0A9P0M856_ACAOB</name>